<evidence type="ECO:0000259" key="2">
    <source>
        <dbReference type="Pfam" id="PF13473"/>
    </source>
</evidence>
<evidence type="ECO:0000313" key="3">
    <source>
        <dbReference type="EMBL" id="MDK6502947.1"/>
    </source>
</evidence>
<dbReference type="EMBL" id="JASOGN010000026">
    <property type="protein sequence ID" value="MDK6502947.1"/>
    <property type="molecule type" value="Genomic_DNA"/>
</dbReference>
<sequence length="125" mass="13701">MDVTKIIILVVAIALIGFILWWFFGKHDKAIGKASVNQGTQEANIVVNGGYSPSTIVLKQGVPAKVNFDMQDSTACLSHVVFEQLGVNKDLTKQKITTINIPTDKKGTYNFACGMDMFHGKIEVK</sequence>
<name>A0AAW6XL90_9LACO</name>
<dbReference type="AlphaFoldDB" id="A0AAW6XL90"/>
<dbReference type="Pfam" id="PF13473">
    <property type="entry name" value="Cupredoxin_1"/>
    <property type="match status" value="1"/>
</dbReference>
<gene>
    <name evidence="3" type="ORF">QP235_07015</name>
</gene>
<keyword evidence="1" id="KW-1133">Transmembrane helix</keyword>
<protein>
    <submittedName>
        <fullName evidence="3">Cupredoxin domain-containing protein</fullName>
    </submittedName>
</protein>
<dbReference type="InterPro" id="IPR008972">
    <property type="entry name" value="Cupredoxin"/>
</dbReference>
<feature type="transmembrane region" description="Helical" evidence="1">
    <location>
        <begin position="6"/>
        <end position="24"/>
    </location>
</feature>
<dbReference type="InterPro" id="IPR028096">
    <property type="entry name" value="EfeO_Cupredoxin"/>
</dbReference>
<evidence type="ECO:0000313" key="4">
    <source>
        <dbReference type="Proteomes" id="UP001230300"/>
    </source>
</evidence>
<dbReference type="SUPFAM" id="SSF49503">
    <property type="entry name" value="Cupredoxins"/>
    <property type="match status" value="1"/>
</dbReference>
<evidence type="ECO:0000256" key="1">
    <source>
        <dbReference type="SAM" id="Phobius"/>
    </source>
</evidence>
<organism evidence="3 4">
    <name type="scientific">Lactobacillus crispatus</name>
    <dbReference type="NCBI Taxonomy" id="47770"/>
    <lineage>
        <taxon>Bacteria</taxon>
        <taxon>Bacillati</taxon>
        <taxon>Bacillota</taxon>
        <taxon>Bacilli</taxon>
        <taxon>Lactobacillales</taxon>
        <taxon>Lactobacillaceae</taxon>
        <taxon>Lactobacillus</taxon>
    </lineage>
</organism>
<comment type="caution">
    <text evidence="3">The sequence shown here is derived from an EMBL/GenBank/DDBJ whole genome shotgun (WGS) entry which is preliminary data.</text>
</comment>
<accession>A0AAW6XL90</accession>
<reference evidence="3" key="1">
    <citation type="submission" date="2023-05" db="EMBL/GenBank/DDBJ databases">
        <title>Cataloging the Phylogenetic Diversity of Human Bladder Bacteria.</title>
        <authorList>
            <person name="Du J."/>
        </authorList>
    </citation>
    <scope>NUCLEOTIDE SEQUENCE</scope>
    <source>
        <strain evidence="3">UMB9226</strain>
    </source>
</reference>
<proteinExistence type="predicted"/>
<dbReference type="RefSeq" id="WP_101887547.1">
    <property type="nucleotide sequence ID" value="NZ_JASOGN010000026.1"/>
</dbReference>
<dbReference type="Proteomes" id="UP001230300">
    <property type="component" value="Unassembled WGS sequence"/>
</dbReference>
<keyword evidence="1" id="KW-0812">Transmembrane</keyword>
<feature type="domain" description="EfeO-type cupredoxin-like" evidence="2">
    <location>
        <begin position="16"/>
        <end position="122"/>
    </location>
</feature>
<dbReference type="Gene3D" id="2.60.40.420">
    <property type="entry name" value="Cupredoxins - blue copper proteins"/>
    <property type="match status" value="1"/>
</dbReference>
<keyword evidence="1" id="KW-0472">Membrane</keyword>